<name>A0ABR7SHB5_9ACTN</name>
<reference evidence="3 4" key="1">
    <citation type="submission" date="2020-08" db="EMBL/GenBank/DDBJ databases">
        <title>Genemic of Streptomyces polyaspartic.</title>
        <authorList>
            <person name="Liu W."/>
        </authorList>
    </citation>
    <scope>NUCLEOTIDE SEQUENCE [LARGE SCALE GENOMIC DNA]</scope>
    <source>
        <strain evidence="3 4">TRM66268-LWL</strain>
    </source>
</reference>
<evidence type="ECO:0000313" key="3">
    <source>
        <dbReference type="EMBL" id="MBC9713876.1"/>
    </source>
</evidence>
<dbReference type="PANTHER" id="PTHR46268:SF6">
    <property type="entry name" value="UNIVERSAL STRESS PROTEIN UP12"/>
    <property type="match status" value="1"/>
</dbReference>
<organism evidence="3 4">
    <name type="scientific">Streptomyces polyasparticus</name>
    <dbReference type="NCBI Taxonomy" id="2767826"/>
    <lineage>
        <taxon>Bacteria</taxon>
        <taxon>Bacillati</taxon>
        <taxon>Actinomycetota</taxon>
        <taxon>Actinomycetes</taxon>
        <taxon>Kitasatosporales</taxon>
        <taxon>Streptomycetaceae</taxon>
        <taxon>Streptomyces</taxon>
    </lineage>
</organism>
<dbReference type="InterPro" id="IPR014729">
    <property type="entry name" value="Rossmann-like_a/b/a_fold"/>
</dbReference>
<dbReference type="Gene3D" id="3.40.50.620">
    <property type="entry name" value="HUPs"/>
    <property type="match status" value="2"/>
</dbReference>
<evidence type="ECO:0000256" key="1">
    <source>
        <dbReference type="ARBA" id="ARBA00008791"/>
    </source>
</evidence>
<proteinExistence type="inferred from homology"/>
<dbReference type="PRINTS" id="PR01438">
    <property type="entry name" value="UNVRSLSTRESS"/>
</dbReference>
<dbReference type="InterPro" id="IPR006016">
    <property type="entry name" value="UspA"/>
</dbReference>
<sequence length="296" mass="31775">MLRPIVVGLDGSRESVAAADWAAREALRRGLPLRLVHAWEAPPDGDVPATPDELQVPRYWAGRVLRSGLDRLTEQHPQVAITGEQINRPPIPALVSEVDTAELLVLGHEAFGGLGGYLAGSVAMAAVTQVRKPVVLVRAGWSATSENLPDGGDCAVKGTACRDVVLGIDLRHSCEPLLEFALQAAQFRRAALRIVHVWQLPHGRVGAGERGRRAREVDWALDALLDPWREKFPTVSARGVAVNGPPGQELLRAARDAGLLVVGRQVRQVAVGARIGRIGHLAIRRANCPVAVVAHD</sequence>
<dbReference type="EMBL" id="JACTVJ010000006">
    <property type="protein sequence ID" value="MBC9713876.1"/>
    <property type="molecule type" value="Genomic_DNA"/>
</dbReference>
<keyword evidence="4" id="KW-1185">Reference proteome</keyword>
<comment type="similarity">
    <text evidence="1">Belongs to the universal stress protein A family.</text>
</comment>
<dbReference type="PANTHER" id="PTHR46268">
    <property type="entry name" value="STRESS RESPONSE PROTEIN NHAX"/>
    <property type="match status" value="1"/>
</dbReference>
<feature type="domain" description="UspA" evidence="2">
    <location>
        <begin position="163"/>
        <end position="293"/>
    </location>
</feature>
<dbReference type="InterPro" id="IPR006015">
    <property type="entry name" value="Universal_stress_UspA"/>
</dbReference>
<gene>
    <name evidence="3" type="ORF">H9Y04_15000</name>
</gene>
<protein>
    <submittedName>
        <fullName evidence="3">Universal stress protein</fullName>
    </submittedName>
</protein>
<feature type="domain" description="UspA" evidence="2">
    <location>
        <begin position="1"/>
        <end position="138"/>
    </location>
</feature>
<comment type="caution">
    <text evidence="3">The sequence shown here is derived from an EMBL/GenBank/DDBJ whole genome shotgun (WGS) entry which is preliminary data.</text>
</comment>
<dbReference type="SUPFAM" id="SSF52402">
    <property type="entry name" value="Adenine nucleotide alpha hydrolases-like"/>
    <property type="match status" value="2"/>
</dbReference>
<accession>A0ABR7SHB5</accession>
<dbReference type="Pfam" id="PF00582">
    <property type="entry name" value="Usp"/>
    <property type="match status" value="2"/>
</dbReference>
<evidence type="ECO:0000259" key="2">
    <source>
        <dbReference type="Pfam" id="PF00582"/>
    </source>
</evidence>
<dbReference type="RefSeq" id="WP_187814310.1">
    <property type="nucleotide sequence ID" value="NZ_JACTVJ010000006.1"/>
</dbReference>
<dbReference type="Proteomes" id="UP000642284">
    <property type="component" value="Unassembled WGS sequence"/>
</dbReference>
<evidence type="ECO:0000313" key="4">
    <source>
        <dbReference type="Proteomes" id="UP000642284"/>
    </source>
</evidence>